<dbReference type="PANTHER" id="PTHR14552">
    <property type="match status" value="1"/>
</dbReference>
<dbReference type="CDD" id="cd11537">
    <property type="entry name" value="NTP-PPase_RS21-C6_like"/>
    <property type="match status" value="1"/>
</dbReference>
<dbReference type="SUPFAM" id="SSF101386">
    <property type="entry name" value="all-alpha NTP pyrophosphatases"/>
    <property type="match status" value="1"/>
</dbReference>
<organism evidence="1 2">
    <name type="scientific">Rhododendron simsii</name>
    <name type="common">Sims's rhododendron</name>
    <dbReference type="NCBI Taxonomy" id="118357"/>
    <lineage>
        <taxon>Eukaryota</taxon>
        <taxon>Viridiplantae</taxon>
        <taxon>Streptophyta</taxon>
        <taxon>Embryophyta</taxon>
        <taxon>Tracheophyta</taxon>
        <taxon>Spermatophyta</taxon>
        <taxon>Magnoliopsida</taxon>
        <taxon>eudicotyledons</taxon>
        <taxon>Gunneridae</taxon>
        <taxon>Pentapetalae</taxon>
        <taxon>asterids</taxon>
        <taxon>Ericales</taxon>
        <taxon>Ericaceae</taxon>
        <taxon>Ericoideae</taxon>
        <taxon>Rhodoreae</taxon>
        <taxon>Rhododendron</taxon>
    </lineage>
</organism>
<dbReference type="Gene3D" id="1.10.287.1080">
    <property type="entry name" value="MazG-like"/>
    <property type="match status" value="2"/>
</dbReference>
<dbReference type="GO" id="GO:0047429">
    <property type="term" value="F:nucleoside triphosphate diphosphatase activity"/>
    <property type="evidence" value="ECO:0007669"/>
    <property type="project" value="InterPro"/>
</dbReference>
<dbReference type="PANTHER" id="PTHR14552:SF21">
    <property type="entry name" value="DCTP PYROPHOSPHATASE 1"/>
    <property type="match status" value="1"/>
</dbReference>
<dbReference type="Proteomes" id="UP000626092">
    <property type="component" value="Unassembled WGS sequence"/>
</dbReference>
<name>A0A834FZ94_RHOSS</name>
<comment type="caution">
    <text evidence="1">The sequence shown here is derived from an EMBL/GenBank/DDBJ whole genome shotgun (WGS) entry which is preliminary data.</text>
</comment>
<dbReference type="AlphaFoldDB" id="A0A834FZ94"/>
<dbReference type="InterPro" id="IPR025984">
    <property type="entry name" value="DCTPP"/>
</dbReference>
<dbReference type="EMBL" id="WJXA01000013">
    <property type="protein sequence ID" value="KAF7120904.1"/>
    <property type="molecule type" value="Genomic_DNA"/>
</dbReference>
<dbReference type="OrthoDB" id="411123at2759"/>
<evidence type="ECO:0008006" key="3">
    <source>
        <dbReference type="Google" id="ProtNLM"/>
    </source>
</evidence>
<sequence length="251" mass="27284">MGLCFSSLLEHCSAIECPLSWVLAMVTIAAGSVEEVAVAGGVDARAVAVMVAVGAVVEDLEDLVVAEFFNPHQDLASATDCGGTGAACLDLLKKKMEEFAKERNWDRFHSPRNLLLALVCFYTCSLVMLTNCFDHFRISGAISTAQHFTVCIDNPSFREEVGEVGELSEIFQWKGEVPRGLPDWKEEERVHLGEELSDVLLYLVRLSDICGVDLGNAALRKLQLNAIKYPIDPSTNSSNEHSTSSNGSDSA</sequence>
<reference evidence="1" key="1">
    <citation type="submission" date="2019-11" db="EMBL/GenBank/DDBJ databases">
        <authorList>
            <person name="Liu Y."/>
            <person name="Hou J."/>
            <person name="Li T.-Q."/>
            <person name="Guan C.-H."/>
            <person name="Wu X."/>
            <person name="Wu H.-Z."/>
            <person name="Ling F."/>
            <person name="Zhang R."/>
            <person name="Shi X.-G."/>
            <person name="Ren J.-P."/>
            <person name="Chen E.-F."/>
            <person name="Sun J.-M."/>
        </authorList>
    </citation>
    <scope>NUCLEOTIDE SEQUENCE</scope>
    <source>
        <strain evidence="1">Adult_tree_wgs_1</strain>
        <tissue evidence="1">Leaves</tissue>
    </source>
</reference>
<proteinExistence type="predicted"/>
<evidence type="ECO:0000313" key="2">
    <source>
        <dbReference type="Proteomes" id="UP000626092"/>
    </source>
</evidence>
<protein>
    <recommendedName>
        <fullName evidence="3">dCTP pyrophosphatase 1</fullName>
    </recommendedName>
</protein>
<evidence type="ECO:0000313" key="1">
    <source>
        <dbReference type="EMBL" id="KAF7120904.1"/>
    </source>
</evidence>
<accession>A0A834FZ94</accession>
<gene>
    <name evidence="1" type="ORF">RHSIM_Rhsim13G0052200</name>
</gene>
<dbReference type="GO" id="GO:0009143">
    <property type="term" value="P:nucleoside triphosphate catabolic process"/>
    <property type="evidence" value="ECO:0007669"/>
    <property type="project" value="InterPro"/>
</dbReference>
<keyword evidence="2" id="KW-1185">Reference proteome</keyword>